<dbReference type="PANTHER" id="PTHR46553">
    <property type="entry name" value="ADENINE NUCLEOTIDE ALPHA HYDROLASES-LIKE SUPERFAMILY PROTEIN"/>
    <property type="match status" value="1"/>
</dbReference>
<dbReference type="PANTHER" id="PTHR46553:SF3">
    <property type="entry name" value="ADENINE NUCLEOTIDE ALPHA HYDROLASES-LIKE SUPERFAMILY PROTEIN"/>
    <property type="match status" value="1"/>
</dbReference>
<evidence type="ECO:0000259" key="2">
    <source>
        <dbReference type="Pfam" id="PF00582"/>
    </source>
</evidence>
<comment type="similarity">
    <text evidence="1">Belongs to the universal stress protein A family.</text>
</comment>
<evidence type="ECO:0000313" key="4">
    <source>
        <dbReference type="Proteomes" id="UP001499987"/>
    </source>
</evidence>
<dbReference type="SUPFAM" id="SSF52402">
    <property type="entry name" value="Adenine nucleotide alpha hydrolases-like"/>
    <property type="match status" value="2"/>
</dbReference>
<dbReference type="Gene3D" id="3.40.50.620">
    <property type="entry name" value="HUPs"/>
    <property type="match status" value="2"/>
</dbReference>
<evidence type="ECO:0000256" key="1">
    <source>
        <dbReference type="ARBA" id="ARBA00008791"/>
    </source>
</evidence>
<comment type="caution">
    <text evidence="3">The sequence shown here is derived from an EMBL/GenBank/DDBJ whole genome shotgun (WGS) entry which is preliminary data.</text>
</comment>
<gene>
    <name evidence="3" type="ORF">GCM10009663_37540</name>
</gene>
<dbReference type="Pfam" id="PF00582">
    <property type="entry name" value="Usp"/>
    <property type="match status" value="2"/>
</dbReference>
<reference evidence="4" key="1">
    <citation type="journal article" date="2019" name="Int. J. Syst. Evol. Microbiol.">
        <title>The Global Catalogue of Microorganisms (GCM) 10K type strain sequencing project: providing services to taxonomists for standard genome sequencing and annotation.</title>
        <authorList>
            <consortium name="The Broad Institute Genomics Platform"/>
            <consortium name="The Broad Institute Genome Sequencing Center for Infectious Disease"/>
            <person name="Wu L."/>
            <person name="Ma J."/>
        </authorList>
    </citation>
    <scope>NUCLEOTIDE SEQUENCE [LARGE SCALE GENOMIC DNA]</scope>
    <source>
        <strain evidence="4">JCM 13002</strain>
    </source>
</reference>
<feature type="domain" description="UspA" evidence="2">
    <location>
        <begin position="1"/>
        <end position="133"/>
    </location>
</feature>
<dbReference type="Proteomes" id="UP001499987">
    <property type="component" value="Unassembled WGS sequence"/>
</dbReference>
<keyword evidence="4" id="KW-1185">Reference proteome</keyword>
<dbReference type="EMBL" id="BAAALD010000034">
    <property type="protein sequence ID" value="GAA1090310.1"/>
    <property type="molecule type" value="Genomic_DNA"/>
</dbReference>
<organism evidence="3 4">
    <name type="scientific">Kitasatospora arboriphila</name>
    <dbReference type="NCBI Taxonomy" id="258052"/>
    <lineage>
        <taxon>Bacteria</taxon>
        <taxon>Bacillati</taxon>
        <taxon>Actinomycetota</taxon>
        <taxon>Actinomycetes</taxon>
        <taxon>Kitasatosporales</taxon>
        <taxon>Streptomycetaceae</taxon>
        <taxon>Kitasatospora</taxon>
    </lineage>
</organism>
<dbReference type="PRINTS" id="PR01438">
    <property type="entry name" value="UNVRSLSTRESS"/>
</dbReference>
<sequence>MNGPVVVGYDGSAESIAALRWATVEAALRGLPLELVQAWPWPKHHVLGGEDADRWVRQQLADQEAAVRASAGDVAVTSRLVPDAPAAVLKAAGEKASVLVLGSRGLSTLRGFLVGSVSQEVLAGAVCPVVLVRAGGGVDPAPARSAVALALDLRHDCPEVLDFAFRAAAQRGVSLRVLHAAGPPAGSEYMAFGAIAAISADLASAEEQALTEALQPWRTKHPDVEVEATVVPGSAALAVVEAVGEDVGLLVVGRHDRRVTFGGHVGPVTHAAIHHVTCPVAVVPYR</sequence>
<proteinExistence type="inferred from homology"/>
<accession>A0ABP4E5A9</accession>
<evidence type="ECO:0000313" key="3">
    <source>
        <dbReference type="EMBL" id="GAA1090310.1"/>
    </source>
</evidence>
<feature type="domain" description="UspA" evidence="2">
    <location>
        <begin position="147"/>
        <end position="284"/>
    </location>
</feature>
<dbReference type="InterPro" id="IPR006016">
    <property type="entry name" value="UspA"/>
</dbReference>
<protein>
    <submittedName>
        <fullName evidence="3">Universal stress protein</fullName>
    </submittedName>
</protein>
<dbReference type="InterPro" id="IPR006015">
    <property type="entry name" value="Universal_stress_UspA"/>
</dbReference>
<dbReference type="InterPro" id="IPR014729">
    <property type="entry name" value="Rossmann-like_a/b/a_fold"/>
</dbReference>
<name>A0ABP4E5A9_9ACTN</name>
<dbReference type="RefSeq" id="WP_344624787.1">
    <property type="nucleotide sequence ID" value="NZ_BAAALD010000034.1"/>
</dbReference>